<evidence type="ECO:0000313" key="13">
    <source>
        <dbReference type="EMBL" id="TFD98130.1"/>
    </source>
</evidence>
<evidence type="ECO:0000256" key="2">
    <source>
        <dbReference type="ARBA" id="ARBA00002953"/>
    </source>
</evidence>
<dbReference type="GO" id="GO:0005978">
    <property type="term" value="P:glycogen biosynthetic process"/>
    <property type="evidence" value="ECO:0007669"/>
    <property type="project" value="UniProtKB-UniRule"/>
</dbReference>
<evidence type="ECO:0000256" key="9">
    <source>
        <dbReference type="ARBA" id="ARBA00023277"/>
    </source>
</evidence>
<keyword evidence="9 10" id="KW-0119">Carbohydrate metabolism</keyword>
<dbReference type="SUPFAM" id="SSF81296">
    <property type="entry name" value="E set domains"/>
    <property type="match status" value="1"/>
</dbReference>
<evidence type="ECO:0000256" key="3">
    <source>
        <dbReference type="ARBA" id="ARBA00004964"/>
    </source>
</evidence>
<dbReference type="PIRSF" id="PIRSF000463">
    <property type="entry name" value="GlgB"/>
    <property type="match status" value="1"/>
</dbReference>
<dbReference type="OrthoDB" id="9800174at2"/>
<feature type="active site" description="Nucleophile" evidence="10 11">
    <location>
        <position position="313"/>
    </location>
</feature>
<dbReference type="Proteomes" id="UP000297776">
    <property type="component" value="Unassembled WGS sequence"/>
</dbReference>
<dbReference type="Gene3D" id="3.20.20.80">
    <property type="entry name" value="Glycosidases"/>
    <property type="match status" value="1"/>
</dbReference>
<comment type="subunit">
    <text evidence="10">Monomer.</text>
</comment>
<keyword evidence="14" id="KW-1185">Reference proteome</keyword>
<evidence type="ECO:0000256" key="1">
    <source>
        <dbReference type="ARBA" id="ARBA00000826"/>
    </source>
</evidence>
<dbReference type="Pfam" id="PF00128">
    <property type="entry name" value="Alpha-amylase"/>
    <property type="match status" value="1"/>
</dbReference>
<evidence type="ECO:0000256" key="7">
    <source>
        <dbReference type="ARBA" id="ARBA00022679"/>
    </source>
</evidence>
<feature type="domain" description="Glycosyl hydrolase family 13 catalytic" evidence="12">
    <location>
        <begin position="156"/>
        <end position="513"/>
    </location>
</feature>
<dbReference type="InterPro" id="IPR017853">
    <property type="entry name" value="GH"/>
</dbReference>
<proteinExistence type="inferred from homology"/>
<evidence type="ECO:0000256" key="10">
    <source>
        <dbReference type="HAMAP-Rule" id="MF_00685"/>
    </source>
</evidence>
<dbReference type="NCBIfam" id="TIGR01515">
    <property type="entry name" value="branching_enzym"/>
    <property type="match status" value="1"/>
</dbReference>
<dbReference type="InterPro" id="IPR014756">
    <property type="entry name" value="Ig_E-set"/>
</dbReference>
<dbReference type="GO" id="GO:0005829">
    <property type="term" value="C:cytosol"/>
    <property type="evidence" value="ECO:0007669"/>
    <property type="project" value="TreeGrafter"/>
</dbReference>
<organism evidence="13 14">
    <name type="scientific">Jeotgalibacillus salarius</name>
    <dbReference type="NCBI Taxonomy" id="546023"/>
    <lineage>
        <taxon>Bacteria</taxon>
        <taxon>Bacillati</taxon>
        <taxon>Bacillota</taxon>
        <taxon>Bacilli</taxon>
        <taxon>Bacillales</taxon>
        <taxon>Caryophanaceae</taxon>
        <taxon>Jeotgalibacillus</taxon>
    </lineage>
</organism>
<dbReference type="EC" id="2.4.1.18" evidence="10"/>
<dbReference type="Gene3D" id="2.60.40.1180">
    <property type="entry name" value="Golgi alpha-mannosidase II"/>
    <property type="match status" value="1"/>
</dbReference>
<dbReference type="FunFam" id="2.60.40.1180:FF:000002">
    <property type="entry name" value="1,4-alpha-glucan branching enzyme GlgB"/>
    <property type="match status" value="1"/>
</dbReference>
<evidence type="ECO:0000256" key="11">
    <source>
        <dbReference type="PIRSR" id="PIRSR000463-1"/>
    </source>
</evidence>
<dbReference type="InterPro" id="IPR006047">
    <property type="entry name" value="GH13_cat_dom"/>
</dbReference>
<dbReference type="InterPro" id="IPR013780">
    <property type="entry name" value="Glyco_hydro_b"/>
</dbReference>
<dbReference type="Gene3D" id="2.60.40.10">
    <property type="entry name" value="Immunoglobulins"/>
    <property type="match status" value="1"/>
</dbReference>
<protein>
    <recommendedName>
        <fullName evidence="10">1,4-alpha-glucan branching enzyme GlgB</fullName>
        <ecNumber evidence="10">2.4.1.18</ecNumber>
    </recommendedName>
    <alternativeName>
        <fullName evidence="10">1,4-alpha-D-glucan:1,4-alpha-D-glucan 6-glucosyl-transferase</fullName>
    </alternativeName>
    <alternativeName>
        <fullName evidence="10">Alpha-(1-&gt;4)-glucan branching enzyme</fullName>
    </alternativeName>
    <alternativeName>
        <fullName evidence="10">Glycogen branching enzyme</fullName>
        <shortName evidence="10">BE</shortName>
    </alternativeName>
</protein>
<dbReference type="SUPFAM" id="SSF51445">
    <property type="entry name" value="(Trans)glycosidases"/>
    <property type="match status" value="1"/>
</dbReference>
<comment type="catalytic activity">
    <reaction evidence="1 10">
        <text>Transfers a segment of a (1-&gt;4)-alpha-D-glucan chain to a primary hydroxy group in a similar glucan chain.</text>
        <dbReference type="EC" id="2.4.1.18"/>
    </reaction>
</comment>
<dbReference type="GO" id="GO:0004553">
    <property type="term" value="F:hydrolase activity, hydrolyzing O-glycosyl compounds"/>
    <property type="evidence" value="ECO:0007669"/>
    <property type="project" value="InterPro"/>
</dbReference>
<dbReference type="HAMAP" id="MF_00685">
    <property type="entry name" value="GlgB"/>
    <property type="match status" value="1"/>
</dbReference>
<reference evidence="13 14" key="1">
    <citation type="submission" date="2019-03" db="EMBL/GenBank/DDBJ databases">
        <authorList>
            <person name="Yang Y."/>
        </authorList>
    </citation>
    <scope>NUCLEOTIDE SEQUENCE [LARGE SCALE GENOMIC DNA]</scope>
    <source>
        <strain evidence="13 14">ASL-1</strain>
    </source>
</reference>
<accession>A0A4Y8LAS2</accession>
<dbReference type="InterPro" id="IPR013783">
    <property type="entry name" value="Ig-like_fold"/>
</dbReference>
<dbReference type="Pfam" id="PF02922">
    <property type="entry name" value="CBM_48"/>
    <property type="match status" value="1"/>
</dbReference>
<evidence type="ECO:0000256" key="6">
    <source>
        <dbReference type="ARBA" id="ARBA00022676"/>
    </source>
</evidence>
<dbReference type="CDD" id="cd11322">
    <property type="entry name" value="AmyAc_Glg_BE"/>
    <property type="match status" value="1"/>
</dbReference>
<dbReference type="GO" id="GO:0003844">
    <property type="term" value="F:1,4-alpha-glucan branching enzyme activity"/>
    <property type="evidence" value="ECO:0007669"/>
    <property type="project" value="UniProtKB-UniRule"/>
</dbReference>
<dbReference type="CDD" id="cd02855">
    <property type="entry name" value="E_set_GBE_prok_N"/>
    <property type="match status" value="1"/>
</dbReference>
<comment type="caution">
    <text evidence="13">The sequence shown here is derived from an EMBL/GenBank/DDBJ whole genome shotgun (WGS) entry which is preliminary data.</text>
</comment>
<dbReference type="GO" id="GO:0043169">
    <property type="term" value="F:cation binding"/>
    <property type="evidence" value="ECO:0007669"/>
    <property type="project" value="InterPro"/>
</dbReference>
<keyword evidence="5 10" id="KW-0321">Glycogen metabolism</keyword>
<evidence type="ECO:0000256" key="4">
    <source>
        <dbReference type="ARBA" id="ARBA00009000"/>
    </source>
</evidence>
<dbReference type="InterPro" id="IPR037439">
    <property type="entry name" value="Branching_enzy"/>
</dbReference>
<dbReference type="InterPro" id="IPR004193">
    <property type="entry name" value="Glyco_hydro_13_N"/>
</dbReference>
<keyword evidence="8 10" id="KW-0320">Glycogen biosynthesis</keyword>
<dbReference type="SUPFAM" id="SSF51011">
    <property type="entry name" value="Glycosyl hydrolase domain"/>
    <property type="match status" value="1"/>
</dbReference>
<feature type="active site" description="Proton donor" evidence="10 11">
    <location>
        <position position="356"/>
    </location>
</feature>
<evidence type="ECO:0000256" key="5">
    <source>
        <dbReference type="ARBA" id="ARBA00022600"/>
    </source>
</evidence>
<comment type="similarity">
    <text evidence="4 10">Belongs to the glycosyl hydrolase 13 family. GlgB subfamily.</text>
</comment>
<keyword evidence="7 10" id="KW-0808">Transferase</keyword>
<dbReference type="EMBL" id="SORX01000015">
    <property type="protein sequence ID" value="TFD98130.1"/>
    <property type="molecule type" value="Genomic_DNA"/>
</dbReference>
<dbReference type="InterPro" id="IPR006407">
    <property type="entry name" value="GlgB"/>
</dbReference>
<dbReference type="NCBIfam" id="NF008967">
    <property type="entry name" value="PRK12313.1"/>
    <property type="match status" value="1"/>
</dbReference>
<evidence type="ECO:0000313" key="14">
    <source>
        <dbReference type="Proteomes" id="UP000297776"/>
    </source>
</evidence>
<sequence length="624" mass="73034">MAHMNQTISDFDVHLFHEGTLYNAHSIFGAHLVKQKKKVIGTQFTLWAPHAQSVSVTGSFNNWQPGTFEMTRLNNEGIWTCMIDQNLEGELYKYAITTASGELIMKSDPYAFHSELRPETASVVYDLSGYKWGDQLYRQRVRKRRPIYERPLAIYELHLNSWKQKEDGSYFTYREYADELIPYVKDCGFTHIELLPLTEHPLDASWGYQGTGYFSPTSRFGTPHDLMYFIDRCHQEDIGVLLDWVPGHFCKDSHGLYMFDGQPLYEYDTFNDRENLEWGTANFNLAKGEVKSFLISNALYWMNFFRIDGLRVDAVANIIYWANSEPETANPYATEFLQELNKAVFNENPRFLMMAEDSTDWPGVTKPVHEGGLGFNYKWNMGWMNDLLDYMAYPPFERKHHHHRLTFSLVYAFSENYILPLSHDEVVHGKRSLLHKMPGEYWEKFAQWRLLLSFLIAHPGKKLLFMGAEFAQFDEWKYVQGLDWFLKEYDSHNQSDLFTKELMSFYQSQKALHEFDHDPQGFEWIDADNAEQSIYSFVRKGKRKSDTLMVICNFTNVSYDQFRIGAPFEGKWEEVFSSDQHQFGGTDHVNQTADTENQPLHKREQSLTMKIPPLGVTIWKPAKK</sequence>
<comment type="function">
    <text evidence="2 10">Catalyzes the formation of the alpha-1,6-glucosidic linkages in glycogen by scission of a 1,4-alpha-linked oligosaccharide from growing alpha-1,4-glucan chains and the subsequent attachment of the oligosaccharide to the alpha-1,6 position.</text>
</comment>
<dbReference type="InterPro" id="IPR006048">
    <property type="entry name" value="A-amylase/branching_C"/>
</dbReference>
<name>A0A4Y8LAS2_9BACL</name>
<evidence type="ECO:0000259" key="12">
    <source>
        <dbReference type="SMART" id="SM00642"/>
    </source>
</evidence>
<evidence type="ECO:0000256" key="8">
    <source>
        <dbReference type="ARBA" id="ARBA00023056"/>
    </source>
</evidence>
<keyword evidence="6 10" id="KW-0328">Glycosyltransferase</keyword>
<gene>
    <name evidence="10 13" type="primary">glgB</name>
    <name evidence="13" type="ORF">E2626_16205</name>
</gene>
<comment type="pathway">
    <text evidence="3 10">Glycan biosynthesis; glycogen biosynthesis.</text>
</comment>
<dbReference type="SMART" id="SM00642">
    <property type="entry name" value="Aamy"/>
    <property type="match status" value="1"/>
</dbReference>
<dbReference type="PANTHER" id="PTHR43651:SF3">
    <property type="entry name" value="1,4-ALPHA-GLUCAN-BRANCHING ENZYME"/>
    <property type="match status" value="1"/>
</dbReference>
<dbReference type="InterPro" id="IPR044143">
    <property type="entry name" value="GlgB_N_E_set_prok"/>
</dbReference>
<dbReference type="AlphaFoldDB" id="A0A4Y8LAS2"/>
<dbReference type="Pfam" id="PF02806">
    <property type="entry name" value="Alpha-amylase_C"/>
    <property type="match status" value="1"/>
</dbReference>
<dbReference type="NCBIfam" id="NF003811">
    <property type="entry name" value="PRK05402.1"/>
    <property type="match status" value="1"/>
</dbReference>
<dbReference type="UniPathway" id="UPA00164"/>
<dbReference type="PANTHER" id="PTHR43651">
    <property type="entry name" value="1,4-ALPHA-GLUCAN-BRANCHING ENZYME"/>
    <property type="match status" value="1"/>
</dbReference>